<dbReference type="Proteomes" id="UP000053758">
    <property type="component" value="Unassembled WGS sequence"/>
</dbReference>
<name>A0A081CMP4_PSEA2</name>
<comment type="subcellular location">
    <subcellularLocation>
        <location evidence="1">Secreted</location>
    </subcellularLocation>
</comment>
<feature type="signal peptide" evidence="7">
    <location>
        <begin position="1"/>
        <end position="24"/>
    </location>
</feature>
<dbReference type="HOGENOM" id="CLU_418553_0_0_1"/>
<evidence type="ECO:0000256" key="6">
    <source>
        <dbReference type="SAM" id="Phobius"/>
    </source>
</evidence>
<keyword evidence="3 7" id="KW-0732">Signal</keyword>
<dbReference type="AlphaFoldDB" id="A0A081CMP4"/>
<accession>A0A081CMP4</accession>
<keyword evidence="6" id="KW-1133">Transmembrane helix</keyword>
<keyword evidence="6" id="KW-0812">Transmembrane</keyword>
<proteinExistence type="predicted"/>
<evidence type="ECO:0000259" key="8">
    <source>
        <dbReference type="Pfam" id="PF05730"/>
    </source>
</evidence>
<protein>
    <recommendedName>
        <fullName evidence="8">CFEM domain-containing protein</fullName>
    </recommendedName>
</protein>
<feature type="chain" id="PRO_5001755956" description="CFEM domain-containing protein" evidence="7">
    <location>
        <begin position="25"/>
        <end position="655"/>
    </location>
</feature>
<evidence type="ECO:0000256" key="2">
    <source>
        <dbReference type="ARBA" id="ARBA00022525"/>
    </source>
</evidence>
<evidence type="ECO:0000256" key="7">
    <source>
        <dbReference type="SAM" id="SignalP"/>
    </source>
</evidence>
<sequence>MVSHSCLTLLATLVALSCLRASLAMPVRPILPSFLDVRHRVAFWHGGSESAEPRGQYPLVHMPSDMTSAGLTTRPPRFLELEHDHILVALKGERMRFDPTLAALRAHPIVIGRGTRVEREAFDLVNFPGTKVSHVLNIPTDQRALQAFQAGGMRTIHVMAPVPVNQEWYSMLRIPYTAQTQQHPPLLIYELSVAKRQQHDYIRLIGAAIVQEPQNPFNFLIRWNSSPAVTSVARIQDEANEAPEHRGIERPKPISKLWVVRRLLATSISAALGGHMREACARRDPPATWAVVAVMKWTRLHQPTGPLRLHIVAIHTTLTVAPPERVTGATSSRTCLLLDPQPRSFRISPPFHIFSPFNSIVAMVAAKRTIKLTCALVLLLSVVAAVSAQGDNKAASPAASQAPSAGKPAQGGQLASSPNGDDDDDDDDGGNISSPAGGADAKTILAHSSHMMGSNDDATDGDEDAKDPHATAKKHNGGHNGQCVTECASKSTQDAGCGTDLSKPDCFCKAPSFVDGTFACINATCPQQFHGAAGVVKSICSVAGAPDLKIPGYTSPDNLEHMPTINDGNNTNTTTTPGAGAGAGPGSGAGSTSTFTMPKSMQTPTQKVPTGPAGSGSGTGTATTSGAGRMDMVGVVSMAAAAVTIASAAGLLVLF</sequence>
<dbReference type="GO" id="GO:0005576">
    <property type="term" value="C:extracellular region"/>
    <property type="evidence" value="ECO:0007669"/>
    <property type="project" value="UniProtKB-SubCell"/>
</dbReference>
<evidence type="ECO:0000256" key="4">
    <source>
        <dbReference type="ARBA" id="ARBA00023157"/>
    </source>
</evidence>
<dbReference type="Pfam" id="PF05730">
    <property type="entry name" value="CFEM"/>
    <property type="match status" value="1"/>
</dbReference>
<keyword evidence="2" id="KW-0964">Secreted</keyword>
<keyword evidence="4" id="KW-1015">Disulfide bond</keyword>
<dbReference type="InterPro" id="IPR008427">
    <property type="entry name" value="Extracellular_membr_CFEM_dom"/>
</dbReference>
<feature type="compositionally biased region" description="Low complexity" evidence="5">
    <location>
        <begin position="568"/>
        <end position="578"/>
    </location>
</feature>
<organism evidence="9">
    <name type="scientific">Pseudozyma antarctica</name>
    <name type="common">Yeast</name>
    <name type="synonym">Candida antarctica</name>
    <dbReference type="NCBI Taxonomy" id="84753"/>
    <lineage>
        <taxon>Eukaryota</taxon>
        <taxon>Fungi</taxon>
        <taxon>Dikarya</taxon>
        <taxon>Basidiomycota</taxon>
        <taxon>Ustilaginomycotina</taxon>
        <taxon>Ustilaginomycetes</taxon>
        <taxon>Ustilaginales</taxon>
        <taxon>Ustilaginaceae</taxon>
        <taxon>Moesziomyces</taxon>
    </lineage>
</organism>
<evidence type="ECO:0000256" key="1">
    <source>
        <dbReference type="ARBA" id="ARBA00004613"/>
    </source>
</evidence>
<gene>
    <name evidence="9" type="ORF">PAN0_027d6170</name>
</gene>
<feature type="domain" description="CFEM" evidence="8">
    <location>
        <begin position="482"/>
        <end position="541"/>
    </location>
</feature>
<feature type="region of interest" description="Disordered" evidence="5">
    <location>
        <begin position="451"/>
        <end position="480"/>
    </location>
</feature>
<evidence type="ECO:0000313" key="9">
    <source>
        <dbReference type="EMBL" id="GAK67940.1"/>
    </source>
</evidence>
<reference evidence="9" key="1">
    <citation type="submission" date="2014-07" db="EMBL/GenBank/DDBJ databases">
        <title>Draft genome sequence of the yeast Pseudozyma antarctica JCM 10317 known as a producer of lipase B which used in a wide range of industrial applications.</title>
        <authorList>
            <person name="Morita T."/>
            <person name="Saika A."/>
            <person name="Koike H."/>
        </authorList>
    </citation>
    <scope>NUCLEOTIDE SEQUENCE</scope>
    <source>
        <strain evidence="9">JCM 10317</strain>
    </source>
</reference>
<feature type="compositionally biased region" description="Gly residues" evidence="5">
    <location>
        <begin position="579"/>
        <end position="589"/>
    </location>
</feature>
<feature type="compositionally biased region" description="Polar residues" evidence="5">
    <location>
        <begin position="595"/>
        <end position="608"/>
    </location>
</feature>
<feature type="transmembrane region" description="Helical" evidence="6">
    <location>
        <begin position="632"/>
        <end position="654"/>
    </location>
</feature>
<keyword evidence="10" id="KW-1185">Reference proteome</keyword>
<keyword evidence="6" id="KW-0472">Membrane</keyword>
<feature type="compositionally biased region" description="Acidic residues" evidence="5">
    <location>
        <begin position="420"/>
        <end position="429"/>
    </location>
</feature>
<feature type="compositionally biased region" description="Low complexity" evidence="5">
    <location>
        <begin position="394"/>
        <end position="410"/>
    </location>
</feature>
<dbReference type="GeneID" id="26306989"/>
<dbReference type="EMBL" id="DF830094">
    <property type="protein sequence ID" value="GAK67940.1"/>
    <property type="molecule type" value="Genomic_DNA"/>
</dbReference>
<evidence type="ECO:0000256" key="5">
    <source>
        <dbReference type="SAM" id="MobiDB-lite"/>
    </source>
</evidence>
<evidence type="ECO:0000313" key="10">
    <source>
        <dbReference type="Proteomes" id="UP000053758"/>
    </source>
</evidence>
<feature type="region of interest" description="Disordered" evidence="5">
    <location>
        <begin position="394"/>
        <end position="439"/>
    </location>
</feature>
<feature type="region of interest" description="Disordered" evidence="5">
    <location>
        <begin position="563"/>
        <end position="625"/>
    </location>
</feature>
<dbReference type="RefSeq" id="XP_014653859.1">
    <property type="nucleotide sequence ID" value="XM_014798373.1"/>
</dbReference>
<evidence type="ECO:0000256" key="3">
    <source>
        <dbReference type="ARBA" id="ARBA00022729"/>
    </source>
</evidence>